<name>A0ABR6CK80_9BACI</name>
<dbReference type="EMBL" id="JACJHX010000001">
    <property type="protein sequence ID" value="MBA9024762.1"/>
    <property type="molecule type" value="Genomic_DNA"/>
</dbReference>
<gene>
    <name evidence="1" type="ORF">HNP81_000044</name>
</gene>
<accession>A0ABR6CK80</accession>
<evidence type="ECO:0000313" key="1">
    <source>
        <dbReference type="EMBL" id="MBA9024762.1"/>
    </source>
</evidence>
<comment type="caution">
    <text evidence="1">The sequence shown here is derived from an EMBL/GenBank/DDBJ whole genome shotgun (WGS) entry which is preliminary data.</text>
</comment>
<reference evidence="1 2" key="1">
    <citation type="submission" date="2020-08" db="EMBL/GenBank/DDBJ databases">
        <title>Genomic Encyclopedia of Type Strains, Phase IV (KMG-IV): sequencing the most valuable type-strain genomes for metagenomic binning, comparative biology and taxonomic classification.</title>
        <authorList>
            <person name="Goeker M."/>
        </authorList>
    </citation>
    <scope>NUCLEOTIDE SEQUENCE [LARGE SCALE GENOMIC DNA]</scope>
    <source>
        <strain evidence="1 2">DSM 105481</strain>
    </source>
</reference>
<keyword evidence="2" id="KW-1185">Reference proteome</keyword>
<evidence type="ECO:0000313" key="2">
    <source>
        <dbReference type="Proteomes" id="UP000626697"/>
    </source>
</evidence>
<sequence>MILSQATNQQLYKIATDESERLLDPYAAARELLERKKKNAFCWNRSSQ</sequence>
<proteinExistence type="predicted"/>
<dbReference type="Proteomes" id="UP000626697">
    <property type="component" value="Unassembled WGS sequence"/>
</dbReference>
<protein>
    <submittedName>
        <fullName evidence="1">Uncharacterized protein</fullName>
    </submittedName>
</protein>
<organism evidence="1 2">
    <name type="scientific">Peribacillus huizhouensis</name>
    <dbReference type="NCBI Taxonomy" id="1501239"/>
    <lineage>
        <taxon>Bacteria</taxon>
        <taxon>Bacillati</taxon>
        <taxon>Bacillota</taxon>
        <taxon>Bacilli</taxon>
        <taxon>Bacillales</taxon>
        <taxon>Bacillaceae</taxon>
        <taxon>Peribacillus</taxon>
    </lineage>
</organism>